<dbReference type="Proteomes" id="UP000299102">
    <property type="component" value="Unassembled WGS sequence"/>
</dbReference>
<dbReference type="EMBL" id="BGZK01000316">
    <property type="protein sequence ID" value="GBP36247.1"/>
    <property type="molecule type" value="Genomic_DNA"/>
</dbReference>
<evidence type="ECO:0000313" key="2">
    <source>
        <dbReference type="Proteomes" id="UP000299102"/>
    </source>
</evidence>
<reference evidence="1 2" key="1">
    <citation type="journal article" date="2019" name="Commun. Biol.">
        <title>The bagworm genome reveals a unique fibroin gene that provides high tensile strength.</title>
        <authorList>
            <person name="Kono N."/>
            <person name="Nakamura H."/>
            <person name="Ohtoshi R."/>
            <person name="Tomita M."/>
            <person name="Numata K."/>
            <person name="Arakawa K."/>
        </authorList>
    </citation>
    <scope>NUCLEOTIDE SEQUENCE [LARGE SCALE GENOMIC DNA]</scope>
</reference>
<dbReference type="OrthoDB" id="2430314at2759"/>
<comment type="caution">
    <text evidence="1">The sequence shown here is derived from an EMBL/GenBank/DDBJ whole genome shotgun (WGS) entry which is preliminary data.</text>
</comment>
<protein>
    <recommendedName>
        <fullName evidence="3">Nuclease HARBI1</fullName>
    </recommendedName>
</protein>
<evidence type="ECO:0008006" key="3">
    <source>
        <dbReference type="Google" id="ProtNLM"/>
    </source>
</evidence>
<proteinExistence type="predicted"/>
<organism evidence="1 2">
    <name type="scientific">Eumeta variegata</name>
    <name type="common">Bagworm moth</name>
    <name type="synonym">Eumeta japonica</name>
    <dbReference type="NCBI Taxonomy" id="151549"/>
    <lineage>
        <taxon>Eukaryota</taxon>
        <taxon>Metazoa</taxon>
        <taxon>Ecdysozoa</taxon>
        <taxon>Arthropoda</taxon>
        <taxon>Hexapoda</taxon>
        <taxon>Insecta</taxon>
        <taxon>Pterygota</taxon>
        <taxon>Neoptera</taxon>
        <taxon>Endopterygota</taxon>
        <taxon>Lepidoptera</taxon>
        <taxon>Glossata</taxon>
        <taxon>Ditrysia</taxon>
        <taxon>Tineoidea</taxon>
        <taxon>Psychidae</taxon>
        <taxon>Oiketicinae</taxon>
        <taxon>Eumeta</taxon>
    </lineage>
</organism>
<keyword evidence="2" id="KW-1185">Reference proteome</keyword>
<name>A0A4C1VDA0_EUMVA</name>
<sequence length="138" mass="15101">MAGHSERPSVASRGRAENNSVVVGPDMEIYDIVARWPGSAHDSRIFRCSKLYSRLNTAIARFACLHKGLSNKLSTNANVIVACAVLHNIAKSFGDDYESDNEDELTQILTSGEIPVQATRHSAEGVAFRDSIVNTFYT</sequence>
<evidence type="ECO:0000313" key="1">
    <source>
        <dbReference type="EMBL" id="GBP36247.1"/>
    </source>
</evidence>
<dbReference type="AlphaFoldDB" id="A0A4C1VDA0"/>
<accession>A0A4C1VDA0</accession>
<gene>
    <name evidence="1" type="ORF">EVAR_85494_1</name>
</gene>